<dbReference type="AlphaFoldDB" id="A0A1I8NQK1"/>
<sequence length="88" mass="9704">MQITGCSADNKQAKRANDFPMGNMGHHHGMRNNMKSDRKMDAPFAGFRKGLLAVYTVVLILFVIALIVIVALAPIEDAFDSLKEKLNS</sequence>
<dbReference type="Proteomes" id="UP000095300">
    <property type="component" value="Unassembled WGS sequence"/>
</dbReference>
<dbReference type="EnsemblMetazoa" id="SCAU001157-RA">
    <property type="protein sequence ID" value="SCAU001157-PA"/>
    <property type="gene ID" value="SCAU001157"/>
</dbReference>
<keyword evidence="2" id="KW-1133">Transmembrane helix</keyword>
<keyword evidence="4" id="KW-1185">Reference proteome</keyword>
<evidence type="ECO:0000313" key="4">
    <source>
        <dbReference type="Proteomes" id="UP000095300"/>
    </source>
</evidence>
<evidence type="ECO:0000313" key="3">
    <source>
        <dbReference type="EnsemblMetazoa" id="SCAU001157-PA"/>
    </source>
</evidence>
<keyword evidence="2" id="KW-0472">Membrane</keyword>
<reference evidence="3" key="1">
    <citation type="submission" date="2020-05" db="UniProtKB">
        <authorList>
            <consortium name="EnsemblMetazoa"/>
        </authorList>
    </citation>
    <scope>IDENTIFICATION</scope>
    <source>
        <strain evidence="3">USDA</strain>
    </source>
</reference>
<evidence type="ECO:0000256" key="2">
    <source>
        <dbReference type="SAM" id="Phobius"/>
    </source>
</evidence>
<name>A0A1I8NQK1_STOCA</name>
<keyword evidence="2" id="KW-0812">Transmembrane</keyword>
<dbReference type="VEuPathDB" id="VectorBase:SCAU001157"/>
<dbReference type="STRING" id="35570.A0A1I8NQK1"/>
<protein>
    <submittedName>
        <fullName evidence="3">Uncharacterized protein</fullName>
    </submittedName>
</protein>
<proteinExistence type="predicted"/>
<feature type="compositionally biased region" description="Polar residues" evidence="1">
    <location>
        <begin position="1"/>
        <end position="10"/>
    </location>
</feature>
<evidence type="ECO:0000256" key="1">
    <source>
        <dbReference type="SAM" id="MobiDB-lite"/>
    </source>
</evidence>
<accession>A0A1I8NQK1</accession>
<feature type="transmembrane region" description="Helical" evidence="2">
    <location>
        <begin position="52"/>
        <end position="75"/>
    </location>
</feature>
<feature type="region of interest" description="Disordered" evidence="1">
    <location>
        <begin position="1"/>
        <end position="35"/>
    </location>
</feature>
<organism evidence="3 4">
    <name type="scientific">Stomoxys calcitrans</name>
    <name type="common">Stable fly</name>
    <name type="synonym">Conops calcitrans</name>
    <dbReference type="NCBI Taxonomy" id="35570"/>
    <lineage>
        <taxon>Eukaryota</taxon>
        <taxon>Metazoa</taxon>
        <taxon>Ecdysozoa</taxon>
        <taxon>Arthropoda</taxon>
        <taxon>Hexapoda</taxon>
        <taxon>Insecta</taxon>
        <taxon>Pterygota</taxon>
        <taxon>Neoptera</taxon>
        <taxon>Endopterygota</taxon>
        <taxon>Diptera</taxon>
        <taxon>Brachycera</taxon>
        <taxon>Muscomorpha</taxon>
        <taxon>Muscoidea</taxon>
        <taxon>Muscidae</taxon>
        <taxon>Stomoxys</taxon>
    </lineage>
</organism>
<gene>
    <name evidence="3" type="primary">106095179</name>
</gene>